<evidence type="ECO:0000259" key="5">
    <source>
        <dbReference type="PROSITE" id="PS51925"/>
    </source>
</evidence>
<dbReference type="CTD" id="1939"/>
<dbReference type="PROSITE" id="PS50296">
    <property type="entry name" value="SUI1"/>
    <property type="match status" value="1"/>
</dbReference>
<dbReference type="Gene3D" id="3.30.780.10">
    <property type="entry name" value="SUI1-like domain"/>
    <property type="match status" value="1"/>
</dbReference>
<dbReference type="Pfam" id="PF26291">
    <property type="entry name" value="SWIB_eIF2D"/>
    <property type="match status" value="1"/>
</dbReference>
<accession>A0A914AYE5</accession>
<dbReference type="RefSeq" id="XP_038069170.1">
    <property type="nucleotide sequence ID" value="XM_038213242.1"/>
</dbReference>
<dbReference type="AlphaFoldDB" id="A0A914AYE5"/>
<protein>
    <recommendedName>
        <fullName evidence="8">Ligatin</fullName>
    </recommendedName>
</protein>
<dbReference type="GO" id="GO:0001731">
    <property type="term" value="P:formation of translation preinitiation complex"/>
    <property type="evidence" value="ECO:0007669"/>
    <property type="project" value="InterPro"/>
</dbReference>
<evidence type="ECO:0000256" key="2">
    <source>
        <dbReference type="ARBA" id="ARBA00022490"/>
    </source>
</evidence>
<dbReference type="InterPro" id="IPR036885">
    <property type="entry name" value="SWIB_MDM2_dom_sf"/>
</dbReference>
<evidence type="ECO:0000259" key="4">
    <source>
        <dbReference type="PROSITE" id="PS50296"/>
    </source>
</evidence>
<dbReference type="PANTHER" id="PTHR12217:SF4">
    <property type="entry name" value="EUKARYOTIC TRANSLATION INITIATION FACTOR 2D"/>
    <property type="match status" value="1"/>
</dbReference>
<proteinExistence type="inferred from homology"/>
<dbReference type="FunFam" id="3.10.400.20:FF:000002">
    <property type="entry name" value="Eukaryotic translation initiation factor 2D"/>
    <property type="match status" value="1"/>
</dbReference>
<dbReference type="InterPro" id="IPR003121">
    <property type="entry name" value="SWIB_MDM2_domain"/>
</dbReference>
<name>A0A914AYE5_PATMI</name>
<dbReference type="EnsemblMetazoa" id="XM_038213242.1">
    <property type="protein sequence ID" value="XP_038069170.1"/>
    <property type="gene ID" value="LOC119738369"/>
</dbReference>
<dbReference type="OMA" id="MFLKPYR"/>
<dbReference type="Pfam" id="PF17832">
    <property type="entry name" value="Pre-PUA"/>
    <property type="match status" value="1"/>
</dbReference>
<evidence type="ECO:0000313" key="6">
    <source>
        <dbReference type="EnsemblMetazoa" id="XP_038069170.1"/>
    </source>
</evidence>
<evidence type="ECO:0000256" key="3">
    <source>
        <dbReference type="SAM" id="MobiDB-lite"/>
    </source>
</evidence>
<dbReference type="InterPro" id="IPR041366">
    <property type="entry name" value="Pre-PUA"/>
</dbReference>
<dbReference type="InterPro" id="IPR039757">
    <property type="entry name" value="EIF2D"/>
</dbReference>
<organism evidence="6 7">
    <name type="scientific">Patiria miniata</name>
    <name type="common">Bat star</name>
    <name type="synonym">Asterina miniata</name>
    <dbReference type="NCBI Taxonomy" id="46514"/>
    <lineage>
        <taxon>Eukaryota</taxon>
        <taxon>Metazoa</taxon>
        <taxon>Echinodermata</taxon>
        <taxon>Eleutherozoa</taxon>
        <taxon>Asterozoa</taxon>
        <taxon>Asteroidea</taxon>
        <taxon>Valvatacea</taxon>
        <taxon>Valvatida</taxon>
        <taxon>Asterinidae</taxon>
        <taxon>Patiria</taxon>
    </lineage>
</organism>
<dbReference type="Gene3D" id="3.10.400.20">
    <property type="match status" value="1"/>
</dbReference>
<dbReference type="InterPro" id="IPR058886">
    <property type="entry name" value="SWIB_eIF2D"/>
</dbReference>
<evidence type="ECO:0008006" key="8">
    <source>
        <dbReference type="Google" id="ProtNLM"/>
    </source>
</evidence>
<dbReference type="CDD" id="cd11608">
    <property type="entry name" value="eIF2D_C"/>
    <property type="match status" value="1"/>
</dbReference>
<dbReference type="InterPro" id="IPR048247">
    <property type="entry name" value="eIF2D_N"/>
</dbReference>
<dbReference type="InterPro" id="IPR048248">
    <property type="entry name" value="PUA_eIF2d-like"/>
</dbReference>
<dbReference type="Pfam" id="PF25304">
    <property type="entry name" value="WHD_eIF2D"/>
    <property type="match status" value="1"/>
</dbReference>
<feature type="domain" description="DM2" evidence="5">
    <location>
        <begin position="421"/>
        <end position="504"/>
    </location>
</feature>
<dbReference type="SUPFAM" id="SSF88697">
    <property type="entry name" value="PUA domain-like"/>
    <property type="match status" value="1"/>
</dbReference>
<feature type="compositionally biased region" description="Acidic residues" evidence="3">
    <location>
        <begin position="285"/>
        <end position="294"/>
    </location>
</feature>
<dbReference type="Pfam" id="PF26292">
    <property type="entry name" value="PUA_elF2D"/>
    <property type="match status" value="1"/>
</dbReference>
<dbReference type="GO" id="GO:0003723">
    <property type="term" value="F:RNA binding"/>
    <property type="evidence" value="ECO:0007669"/>
    <property type="project" value="InterPro"/>
</dbReference>
<dbReference type="InterPro" id="IPR036877">
    <property type="entry name" value="SUI1_dom_sf"/>
</dbReference>
<dbReference type="Pfam" id="PF01253">
    <property type="entry name" value="SUI1"/>
    <property type="match status" value="1"/>
</dbReference>
<dbReference type="InterPro" id="IPR039759">
    <property type="entry name" value="eIF2D_SUI1"/>
</dbReference>
<feature type="domain" description="SUI1" evidence="4">
    <location>
        <begin position="532"/>
        <end position="605"/>
    </location>
</feature>
<dbReference type="GO" id="GO:0003743">
    <property type="term" value="F:translation initiation factor activity"/>
    <property type="evidence" value="ECO:0007669"/>
    <property type="project" value="InterPro"/>
</dbReference>
<dbReference type="PROSITE" id="PS51925">
    <property type="entry name" value="SWIB_MDM2"/>
    <property type="match status" value="1"/>
</dbReference>
<dbReference type="InterPro" id="IPR057429">
    <property type="entry name" value="WH_eIF2D"/>
</dbReference>
<dbReference type="OrthoDB" id="199771at2759"/>
<keyword evidence="2" id="KW-0963">Cytoplasm</keyword>
<feature type="region of interest" description="Disordered" evidence="3">
    <location>
        <begin position="272"/>
        <end position="296"/>
    </location>
</feature>
<reference evidence="6" key="1">
    <citation type="submission" date="2022-11" db="UniProtKB">
        <authorList>
            <consortium name="EnsemblMetazoa"/>
        </authorList>
    </citation>
    <scope>IDENTIFICATION</scope>
</reference>
<dbReference type="InterPro" id="IPR001950">
    <property type="entry name" value="SUI1"/>
</dbReference>
<dbReference type="CDD" id="cd21156">
    <property type="entry name" value="PUA_eIF2d-like"/>
    <property type="match status" value="1"/>
</dbReference>
<dbReference type="FunFam" id="3.30.780.10:FF:000008">
    <property type="entry name" value="eukaryotic translation initiation factor 2D"/>
    <property type="match status" value="1"/>
</dbReference>
<dbReference type="SUPFAM" id="SSF55159">
    <property type="entry name" value="eIF1-like"/>
    <property type="match status" value="1"/>
</dbReference>
<dbReference type="Proteomes" id="UP000887568">
    <property type="component" value="Unplaced"/>
</dbReference>
<dbReference type="PANTHER" id="PTHR12217">
    <property type="entry name" value="EUKARYOTIC TRANSLATION INITIATION FACTOR 2D"/>
    <property type="match status" value="1"/>
</dbReference>
<dbReference type="CDD" id="cd11610">
    <property type="entry name" value="eIF2D_N"/>
    <property type="match status" value="1"/>
</dbReference>
<dbReference type="PROSITE" id="PS50890">
    <property type="entry name" value="PUA"/>
    <property type="match status" value="1"/>
</dbReference>
<keyword evidence="7" id="KW-1185">Reference proteome</keyword>
<evidence type="ECO:0000256" key="1">
    <source>
        <dbReference type="ARBA" id="ARBA00010359"/>
    </source>
</evidence>
<dbReference type="NCBIfam" id="TIGR00451">
    <property type="entry name" value="unchar_dom_2"/>
    <property type="match status" value="1"/>
</dbReference>
<dbReference type="InterPro" id="IPR004521">
    <property type="entry name" value="Uncharacterised_CHP00451"/>
</dbReference>
<comment type="similarity">
    <text evidence="1">Belongs to the eIF2D family.</text>
</comment>
<dbReference type="SUPFAM" id="SSF47592">
    <property type="entry name" value="SWIB/MDM2 domain"/>
    <property type="match status" value="1"/>
</dbReference>
<feature type="region of interest" description="Disordered" evidence="3">
    <location>
        <begin position="509"/>
        <end position="529"/>
    </location>
</feature>
<evidence type="ECO:0000313" key="7">
    <source>
        <dbReference type="Proteomes" id="UP000887568"/>
    </source>
</evidence>
<sequence>MQIFVASTFRNLSYSCIVRICLETQVCPFFELPVMFRKAFHTKSNIAIRGSDRRKLRSTISEQFPVLDSDEVAELTPNKDDMTVMKITTHSDCIMHVYCLTGTPIFFQIEKQLYPTVYTLWKHPNLLPCLTTWPQVLDKISGGADLMLPGVILQQSGLPRLSKGQLCAVCLLGNQAPIAIGHAAMSSDGMTANGMKGRGVQIIHCYKDMLWAQGNKTSLPDIPLPPPSGIFSEDFTEDVASAEQNGTATEASNSLPAMLQDEMEPQLSELNLEDGPADAAGGGEGAEEGDEEDALSPTEKMDALLYQCTLHSLKSKIKPSDLPLLTSNFFRSYVVACCPEGQTLDMKKTSYKKLSKFLQKLHSEGLLEVKEEKKGVDFITAVHKDHPELRSFVVPASNDGSSASSGSIGASATQSQLEVRLMNGVSADMLPILKLSGYGKGDWLTHEALREAVTNYIKHHDLADKENPRMVNLDGPLHDALINRSEGYVEKLRWDQLFSRCNGKMTSGHEVILPGQRSSGQGNTRKGKLQPIQIKIERKSGNKNVTVIHNLEPYGIEPKDFAHRLQVGVAASSTIHQMPGQGSGSQVIIQGKQVRFVETLLTDHYQIPRRYIQGLELAAKSGKKR</sequence>
<dbReference type="GeneID" id="119738369"/>
<dbReference type="InterPro" id="IPR015947">
    <property type="entry name" value="PUA-like_sf"/>
</dbReference>